<gene>
    <name evidence="1" type="ORF">GCK72_021211</name>
</gene>
<reference evidence="1 2" key="1">
    <citation type="submission" date="2019-12" db="EMBL/GenBank/DDBJ databases">
        <title>Chromosome-level assembly of the Caenorhabditis remanei genome.</title>
        <authorList>
            <person name="Teterina A.A."/>
            <person name="Willis J.H."/>
            <person name="Phillips P.C."/>
        </authorList>
    </citation>
    <scope>NUCLEOTIDE SEQUENCE [LARGE SCALE GENOMIC DNA]</scope>
    <source>
        <strain evidence="1 2">PX506</strain>
        <tissue evidence="1">Whole organism</tissue>
    </source>
</reference>
<organism evidence="1 2">
    <name type="scientific">Caenorhabditis remanei</name>
    <name type="common">Caenorhabditis vulgaris</name>
    <dbReference type="NCBI Taxonomy" id="31234"/>
    <lineage>
        <taxon>Eukaryota</taxon>
        <taxon>Metazoa</taxon>
        <taxon>Ecdysozoa</taxon>
        <taxon>Nematoda</taxon>
        <taxon>Chromadorea</taxon>
        <taxon>Rhabditida</taxon>
        <taxon>Rhabditina</taxon>
        <taxon>Rhabditomorpha</taxon>
        <taxon>Rhabditoidea</taxon>
        <taxon>Rhabditidae</taxon>
        <taxon>Peloderinae</taxon>
        <taxon>Caenorhabditis</taxon>
    </lineage>
</organism>
<dbReference type="RefSeq" id="XP_053583019.1">
    <property type="nucleotide sequence ID" value="XM_053734106.1"/>
</dbReference>
<evidence type="ECO:0000313" key="1">
    <source>
        <dbReference type="EMBL" id="KAF1754648.1"/>
    </source>
</evidence>
<accession>A0A6A5GHH0</accession>
<evidence type="ECO:0008006" key="3">
    <source>
        <dbReference type="Google" id="ProtNLM"/>
    </source>
</evidence>
<comment type="caution">
    <text evidence="1">The sequence shown here is derived from an EMBL/GenBank/DDBJ whole genome shotgun (WGS) entry which is preliminary data.</text>
</comment>
<dbReference type="Proteomes" id="UP000483820">
    <property type="component" value="Chromosome V"/>
</dbReference>
<evidence type="ECO:0000313" key="2">
    <source>
        <dbReference type="Proteomes" id="UP000483820"/>
    </source>
</evidence>
<dbReference type="AlphaFoldDB" id="A0A6A5GHH0"/>
<sequence length="300" mass="35421">MSDYQKFPVHKSIVITNFLQYPSPRFIAGDIHRIADLECVIAVYKRDDSSVEILIHLNESNEIKRVRARYFLGMFNGTGKELISWEKEKEANTDEFLFVKPWTVPQPNKSFTFKFGFHVSAVLRIDNIWKFNFNDAIFNAENDSKMIVFKEKNNEKVRLYTHKKLMMFHSSRLPISCQNVIVPASVSMNMLEKCLQIAHGVQVHCSVEDVMKVRFIAKRLGLKNVTKYCERRRIEYLNQVKITDQLFHSTFVRDLLHYQVHLLKTLNSNKELKRKLETMDIQKMNSESMKRCAHFFFHNC</sequence>
<dbReference type="CTD" id="9808555"/>
<dbReference type="GeneID" id="9808555"/>
<proteinExistence type="predicted"/>
<dbReference type="SUPFAM" id="SSF54695">
    <property type="entry name" value="POZ domain"/>
    <property type="match status" value="1"/>
</dbReference>
<dbReference type="EMBL" id="WUAV01000005">
    <property type="protein sequence ID" value="KAF1754648.1"/>
    <property type="molecule type" value="Genomic_DNA"/>
</dbReference>
<protein>
    <recommendedName>
        <fullName evidence="3">BTB domain-containing protein</fullName>
    </recommendedName>
</protein>
<dbReference type="InterPro" id="IPR011333">
    <property type="entry name" value="SKP1/BTB/POZ_sf"/>
</dbReference>
<name>A0A6A5GHH0_CAERE</name>
<dbReference type="KEGG" id="crq:GCK72_021211"/>